<dbReference type="Gene3D" id="3.40.50.300">
    <property type="entry name" value="P-loop containing nucleotide triphosphate hydrolases"/>
    <property type="match status" value="1"/>
</dbReference>
<evidence type="ECO:0000313" key="2">
    <source>
        <dbReference type="EMBL" id="XBV86585.1"/>
    </source>
</evidence>
<keyword evidence="2" id="KW-0808">Transferase</keyword>
<proteinExistence type="predicted"/>
<dbReference type="RefSeq" id="WP_350244658.1">
    <property type="nucleotide sequence ID" value="NZ_CP158299.1"/>
</dbReference>
<keyword evidence="2" id="KW-0418">Kinase</keyword>
<sequence>MSMPPVLQASAPELVTLARTLMGPGQRRVLGIVGTPGAGKSTLCAALMAGLGQDAALVPMDGFHLANQELERLGRRNRKGAPDTFDADGYAALLERLRQPQGRLIYAPLFDRQLEESIGSALPVPPGAPLIITEGNYLLLQEGEWGRVRAALDTVWFLEVPEALRLERLVRRHQQFGKSAREAEQWVQQVDQRNAEVIRATRSRADLIVQLTETSAQP</sequence>
<dbReference type="AlphaFoldDB" id="A0AAU7UDV9"/>
<dbReference type="EMBL" id="CP158299">
    <property type="protein sequence ID" value="XBV86585.1"/>
    <property type="molecule type" value="Genomic_DNA"/>
</dbReference>
<feature type="domain" description="Phosphoribulokinase/uridine kinase" evidence="1">
    <location>
        <begin position="29"/>
        <end position="214"/>
    </location>
</feature>
<protein>
    <submittedName>
        <fullName evidence="2">Nucleoside/nucleotide kinase family protein</fullName>
    </submittedName>
</protein>
<evidence type="ECO:0000259" key="1">
    <source>
        <dbReference type="Pfam" id="PF00485"/>
    </source>
</evidence>
<dbReference type="SUPFAM" id="SSF52540">
    <property type="entry name" value="P-loop containing nucleoside triphosphate hydrolases"/>
    <property type="match status" value="1"/>
</dbReference>
<accession>A0AAU7UDV9</accession>
<name>A0AAU7UDV9_9DEIO</name>
<dbReference type="NCBIfam" id="NF006743">
    <property type="entry name" value="PRK09270.1-2"/>
    <property type="match status" value="1"/>
</dbReference>
<organism evidence="2">
    <name type="scientific">Deinococcus sonorensis KR-87</name>
    <dbReference type="NCBI Taxonomy" id="694439"/>
    <lineage>
        <taxon>Bacteria</taxon>
        <taxon>Thermotogati</taxon>
        <taxon>Deinococcota</taxon>
        <taxon>Deinococci</taxon>
        <taxon>Deinococcales</taxon>
        <taxon>Deinococcaceae</taxon>
        <taxon>Deinococcus</taxon>
    </lineage>
</organism>
<dbReference type="KEGG" id="dsc:ABOD76_09835"/>
<gene>
    <name evidence="2" type="ORF">ABOD76_09835</name>
</gene>
<dbReference type="InterPro" id="IPR027417">
    <property type="entry name" value="P-loop_NTPase"/>
</dbReference>
<reference evidence="2" key="1">
    <citation type="submission" date="2024-06" db="EMBL/GenBank/DDBJ databases">
        <title>Draft Genome Sequence of Deinococcus sonorensis Type Strain KR-87, a Biofilm Producing Representative of the Genus Deinococcus.</title>
        <authorList>
            <person name="Boren L.S."/>
            <person name="Grosso R.A."/>
            <person name="Hugenberg-Cox A.N."/>
            <person name="Hill J.T.E."/>
            <person name="Albert C.M."/>
            <person name="Tuohy J.M."/>
        </authorList>
    </citation>
    <scope>NUCLEOTIDE SEQUENCE</scope>
    <source>
        <strain evidence="2">KR-87</strain>
    </source>
</reference>
<dbReference type="GO" id="GO:0016301">
    <property type="term" value="F:kinase activity"/>
    <property type="evidence" value="ECO:0007669"/>
    <property type="project" value="UniProtKB-KW"/>
</dbReference>
<dbReference type="PANTHER" id="PTHR10285">
    <property type="entry name" value="URIDINE KINASE"/>
    <property type="match status" value="1"/>
</dbReference>
<dbReference type="GO" id="GO:0005524">
    <property type="term" value="F:ATP binding"/>
    <property type="evidence" value="ECO:0007669"/>
    <property type="project" value="InterPro"/>
</dbReference>
<dbReference type="Pfam" id="PF00485">
    <property type="entry name" value="PRK"/>
    <property type="match status" value="1"/>
</dbReference>
<dbReference type="InterPro" id="IPR006083">
    <property type="entry name" value="PRK/URK"/>
</dbReference>